<name>A0A124F304_9FLAO</name>
<dbReference type="Proteomes" id="UP000054388">
    <property type="component" value="Unassembled WGS sequence"/>
</dbReference>
<proteinExistence type="predicted"/>
<accession>A0A124F304</accession>
<gene>
    <name evidence="1" type="ORF">AR686_07720</name>
</gene>
<protein>
    <submittedName>
        <fullName evidence="1">Uncharacterized protein</fullName>
    </submittedName>
</protein>
<dbReference type="RefSeq" id="WP_059136405.1">
    <property type="nucleotide sequence ID" value="NZ_LMAI01000004.1"/>
</dbReference>
<reference evidence="1 2" key="1">
    <citation type="submission" date="2015-10" db="EMBL/GenBank/DDBJ databases">
        <title>Genome sequence of Chryseobacterium greenlandense.</title>
        <authorList>
            <person name="Newman J."/>
            <person name="Fischer K."/>
            <person name="Miller J."/>
        </authorList>
    </citation>
    <scope>NUCLEOTIDE SEQUENCE [LARGE SCALE GENOMIC DNA]</scope>
    <source>
        <strain evidence="1 2">UMB34</strain>
    </source>
</reference>
<dbReference type="AlphaFoldDB" id="A0A124F304"/>
<evidence type="ECO:0000313" key="2">
    <source>
        <dbReference type="Proteomes" id="UP000054388"/>
    </source>
</evidence>
<comment type="caution">
    <text evidence="1">The sequence shown here is derived from an EMBL/GenBank/DDBJ whole genome shotgun (WGS) entry which is preliminary data.</text>
</comment>
<sequence length="119" mass="13854">MREIKFRGQRVDNKECIYGFLVETLDIENKDALPPFNIKPYIFKTWNDSVLNFSGNGGVCEVNHESIWAEKSEFSPYQENGVPNEGMKPIYNWVLANAILYEEPILNVKGKLSFWEFEN</sequence>
<evidence type="ECO:0000313" key="1">
    <source>
        <dbReference type="EMBL" id="KUJ56441.1"/>
    </source>
</evidence>
<dbReference type="EMBL" id="LMAI01000004">
    <property type="protein sequence ID" value="KUJ56441.1"/>
    <property type="molecule type" value="Genomic_DNA"/>
</dbReference>
<organism evidence="1 2">
    <name type="scientific">Chryseobacterium aquaticum subsp. greenlandense</name>
    <dbReference type="NCBI Taxonomy" id="345663"/>
    <lineage>
        <taxon>Bacteria</taxon>
        <taxon>Pseudomonadati</taxon>
        <taxon>Bacteroidota</taxon>
        <taxon>Flavobacteriia</taxon>
        <taxon>Flavobacteriales</taxon>
        <taxon>Weeksellaceae</taxon>
        <taxon>Chryseobacterium group</taxon>
        <taxon>Chryseobacterium</taxon>
    </lineage>
</organism>